<comment type="similarity">
    <text evidence="1">Belongs to the metallo-dependent hydrolases superfamily. TatD-type hydrolase family.</text>
</comment>
<dbReference type="GO" id="GO:0005829">
    <property type="term" value="C:cytosol"/>
    <property type="evidence" value="ECO:0007669"/>
    <property type="project" value="TreeGrafter"/>
</dbReference>
<evidence type="ECO:0000256" key="5">
    <source>
        <dbReference type="SAM" id="MobiDB-lite"/>
    </source>
</evidence>
<gene>
    <name evidence="6" type="ORF">CYMTET_5604</name>
</gene>
<feature type="region of interest" description="Disordered" evidence="5">
    <location>
        <begin position="1"/>
        <end position="83"/>
    </location>
</feature>
<reference evidence="6 7" key="1">
    <citation type="journal article" date="2015" name="Genome Biol. Evol.">
        <title>Comparative Genomics of a Bacterivorous Green Alga Reveals Evolutionary Causalities and Consequences of Phago-Mixotrophic Mode of Nutrition.</title>
        <authorList>
            <person name="Burns J.A."/>
            <person name="Paasch A."/>
            <person name="Narechania A."/>
            <person name="Kim E."/>
        </authorList>
    </citation>
    <scope>NUCLEOTIDE SEQUENCE [LARGE SCALE GENOMIC DNA]</scope>
    <source>
        <strain evidence="6 7">PLY_AMNH</strain>
    </source>
</reference>
<keyword evidence="3" id="KW-0479">Metal-binding</keyword>
<keyword evidence="7" id="KW-1185">Reference proteome</keyword>
<evidence type="ECO:0000256" key="4">
    <source>
        <dbReference type="ARBA" id="ARBA00022801"/>
    </source>
</evidence>
<evidence type="ECO:0000313" key="7">
    <source>
        <dbReference type="Proteomes" id="UP001190700"/>
    </source>
</evidence>
<dbReference type="PANTHER" id="PTHR10060:SF15">
    <property type="entry name" value="DEOXYRIBONUCLEASE TATDN1"/>
    <property type="match status" value="1"/>
</dbReference>
<dbReference type="GO" id="GO:0008310">
    <property type="term" value="F:single-stranded DNA 3'-5' DNA exonuclease activity"/>
    <property type="evidence" value="ECO:0007669"/>
    <property type="project" value="TreeGrafter"/>
</dbReference>
<dbReference type="PANTHER" id="PTHR10060">
    <property type="entry name" value="TATD FAMILY DEOXYRIBONUCLEASE"/>
    <property type="match status" value="1"/>
</dbReference>
<evidence type="ECO:0000313" key="6">
    <source>
        <dbReference type="EMBL" id="KAK3286859.1"/>
    </source>
</evidence>
<dbReference type="Gene3D" id="3.20.20.140">
    <property type="entry name" value="Metal-dependent hydrolases"/>
    <property type="match status" value="1"/>
</dbReference>
<comment type="caution">
    <text evidence="6">The sequence shown here is derived from an EMBL/GenBank/DDBJ whole genome shotgun (WGS) entry which is preliminary data.</text>
</comment>
<evidence type="ECO:0000256" key="1">
    <source>
        <dbReference type="ARBA" id="ARBA00009275"/>
    </source>
</evidence>
<keyword evidence="2" id="KW-0540">Nuclease</keyword>
<dbReference type="InterPro" id="IPR032466">
    <property type="entry name" value="Metal_Hydrolase"/>
</dbReference>
<organism evidence="6 7">
    <name type="scientific">Cymbomonas tetramitiformis</name>
    <dbReference type="NCBI Taxonomy" id="36881"/>
    <lineage>
        <taxon>Eukaryota</taxon>
        <taxon>Viridiplantae</taxon>
        <taxon>Chlorophyta</taxon>
        <taxon>Pyramimonadophyceae</taxon>
        <taxon>Pyramimonadales</taxon>
        <taxon>Pyramimonadaceae</taxon>
        <taxon>Cymbomonas</taxon>
    </lineage>
</organism>
<dbReference type="AlphaFoldDB" id="A0AAE0GYW1"/>
<keyword evidence="4" id="KW-0378">Hydrolase</keyword>
<name>A0AAE0GYW1_9CHLO</name>
<evidence type="ECO:0008006" key="8">
    <source>
        <dbReference type="Google" id="ProtNLM"/>
    </source>
</evidence>
<evidence type="ECO:0000256" key="2">
    <source>
        <dbReference type="ARBA" id="ARBA00022722"/>
    </source>
</evidence>
<feature type="compositionally biased region" description="Low complexity" evidence="5">
    <location>
        <begin position="62"/>
        <end position="74"/>
    </location>
</feature>
<dbReference type="CDD" id="cd01310">
    <property type="entry name" value="TatD_DNAse"/>
    <property type="match status" value="1"/>
</dbReference>
<dbReference type="InterPro" id="IPR050891">
    <property type="entry name" value="TatD-type_Hydrolase"/>
</dbReference>
<dbReference type="InterPro" id="IPR001130">
    <property type="entry name" value="TatD-like"/>
</dbReference>
<dbReference type="GO" id="GO:0046872">
    <property type="term" value="F:metal ion binding"/>
    <property type="evidence" value="ECO:0007669"/>
    <property type="project" value="UniProtKB-KW"/>
</dbReference>
<evidence type="ECO:0000256" key="3">
    <source>
        <dbReference type="ARBA" id="ARBA00022723"/>
    </source>
</evidence>
<protein>
    <recommendedName>
        <fullName evidence="8">TatD related DNase</fullName>
    </recommendedName>
</protein>
<accession>A0AAE0GYW1</accession>
<dbReference type="Pfam" id="PF01026">
    <property type="entry name" value="TatD_DNase"/>
    <property type="match status" value="1"/>
</dbReference>
<dbReference type="EMBL" id="LGRX02001103">
    <property type="protein sequence ID" value="KAK3286859.1"/>
    <property type="molecule type" value="Genomic_DNA"/>
</dbReference>
<dbReference type="Proteomes" id="UP001190700">
    <property type="component" value="Unassembled WGS sequence"/>
</dbReference>
<dbReference type="SUPFAM" id="SSF51556">
    <property type="entry name" value="Metallo-dependent hydrolases"/>
    <property type="match status" value="1"/>
</dbReference>
<sequence length="409" mass="44479">MSSSAEVGPEGKSKVGGRGDGAKKQPYQDDPETVAAKRAERARKKAEKAAAAKAGAPGGGQQAVPPQQDPAAAAAKEEERKRQEVAALDALQHFGVRGDEAAKPVDLVDIGANLTKFKPAQVSAQLHRAAVTGVSRVVLTGTSVKESWAAHKLCERWWSDRQGPEGTKPSARIFSTAGVHPHDASSCVDGGDGVVSTEEELRRIYSSPWCVAIGETGLDYDRMFTPREVQLEWFRRQAALAVELQAPLFVHERDVDPDKGEPLGSHEDLCRIMDEVGIQPSRVCVHCFTGSEEQLKDYVRKGYNIGLTGFVGMRKRGAHVREALQNGSLPLERIMVETDSPFMQPDKVYIPKELGISYGKNEPCVVPAVVRAVAECMEVPEQQIAHATTQNALRFFNFEESEKASLGND</sequence>
<proteinExistence type="inferred from homology"/>